<dbReference type="EMBL" id="BSYA01000164">
    <property type="protein sequence ID" value="GMG35312.1"/>
    <property type="molecule type" value="Genomic_DNA"/>
</dbReference>
<reference evidence="2" key="1">
    <citation type="submission" date="2023-04" db="EMBL/GenBank/DDBJ databases">
        <title>Aspergillus oryzae NBRC 4228.</title>
        <authorList>
            <person name="Ichikawa N."/>
            <person name="Sato H."/>
            <person name="Tonouchi N."/>
        </authorList>
    </citation>
    <scope>NUCLEOTIDE SEQUENCE</scope>
    <source>
        <strain evidence="2">NBRC 4228</strain>
    </source>
</reference>
<dbReference type="Pfam" id="PF12697">
    <property type="entry name" value="Abhydrolase_6"/>
    <property type="match status" value="1"/>
</dbReference>
<evidence type="ECO:0000313" key="3">
    <source>
        <dbReference type="Proteomes" id="UP001165205"/>
    </source>
</evidence>
<evidence type="ECO:0000259" key="1">
    <source>
        <dbReference type="Pfam" id="PF12697"/>
    </source>
</evidence>
<dbReference type="Gene3D" id="3.40.50.1820">
    <property type="entry name" value="alpha/beta hydrolase"/>
    <property type="match status" value="1"/>
</dbReference>
<feature type="domain" description="AB hydrolase-1" evidence="1">
    <location>
        <begin position="123"/>
        <end position="353"/>
    </location>
</feature>
<dbReference type="InterPro" id="IPR000073">
    <property type="entry name" value="AB_hydrolase_1"/>
</dbReference>
<sequence>MSAFENRSWDSLPDAISSSVKTLNHALNDDAQWQAFIRTDAISEPVIFGIRSSAIDDAVLVTVGPGSSTVVSCGSSSRCDFVLVAEPSHWEEFFSAHPRAPYTSFVGIQVGPSFHGEGPQEIMFLHTAGSDSRQYHAVMNDPTMRRKCKMIAFDLPAHGRSFPGENHIPGNYTNTEDAYVGAVREMVKVLKLNKPIICGASMAGQVCIAVAIRAEEVGAGGTIPLQACDYLAMERHFDDKSPFINQSLFNPNWIYGVMAPSAPLANKKLIWHLYSGQAYGIFHGDLDFYLGGFDARSRLSQIDVKKCPVYFLTGEFDWGTTPDMSHATAVKIKGAEFKRMHGLGHFPATENPSIFVCNFPF</sequence>
<dbReference type="Proteomes" id="UP001165205">
    <property type="component" value="Unassembled WGS sequence"/>
</dbReference>
<name>A0AAN4YX98_ASPOZ</name>
<dbReference type="PANTHER" id="PTHR43194:SF2">
    <property type="entry name" value="PEROXISOMAL MEMBRANE PROTEIN LPX1"/>
    <property type="match status" value="1"/>
</dbReference>
<organism evidence="2 3">
    <name type="scientific">Aspergillus oryzae</name>
    <name type="common">Yellow koji mold</name>
    <dbReference type="NCBI Taxonomy" id="5062"/>
    <lineage>
        <taxon>Eukaryota</taxon>
        <taxon>Fungi</taxon>
        <taxon>Dikarya</taxon>
        <taxon>Ascomycota</taxon>
        <taxon>Pezizomycotina</taxon>
        <taxon>Eurotiomycetes</taxon>
        <taxon>Eurotiomycetidae</taxon>
        <taxon>Eurotiales</taxon>
        <taxon>Aspergillaceae</taxon>
        <taxon>Aspergillus</taxon>
        <taxon>Aspergillus subgen. Circumdati</taxon>
    </lineage>
</organism>
<dbReference type="AlphaFoldDB" id="A0AAN4YX98"/>
<dbReference type="InterPro" id="IPR050228">
    <property type="entry name" value="Carboxylesterase_BioH"/>
</dbReference>
<dbReference type="PANTHER" id="PTHR43194">
    <property type="entry name" value="HYDROLASE ALPHA/BETA FOLD FAMILY"/>
    <property type="match status" value="1"/>
</dbReference>
<evidence type="ECO:0000313" key="2">
    <source>
        <dbReference type="EMBL" id="GMG35312.1"/>
    </source>
</evidence>
<comment type="caution">
    <text evidence="2">The sequence shown here is derived from an EMBL/GenBank/DDBJ whole genome shotgun (WGS) entry which is preliminary data.</text>
</comment>
<accession>A0AAN4YX98</accession>
<protein>
    <submittedName>
        <fullName evidence="2">Unnamed protein product</fullName>
    </submittedName>
</protein>
<dbReference type="InterPro" id="IPR029058">
    <property type="entry name" value="AB_hydrolase_fold"/>
</dbReference>
<dbReference type="SUPFAM" id="SSF53474">
    <property type="entry name" value="alpha/beta-Hydrolases"/>
    <property type="match status" value="1"/>
</dbReference>
<proteinExistence type="predicted"/>
<gene>
    <name evidence="2" type="ORF">Aory04_001053700</name>
</gene>